<dbReference type="Pfam" id="PF00501">
    <property type="entry name" value="AMP-binding"/>
    <property type="match status" value="1"/>
</dbReference>
<dbReference type="InParanoid" id="B2B7K8"/>
<dbReference type="HOGENOM" id="CLU_022749_0_0_1"/>
<reference evidence="3 5" key="1">
    <citation type="journal article" date="2008" name="Genome Biol.">
        <title>The genome sequence of the model ascomycete fungus Podospora anserina.</title>
        <authorList>
            <person name="Espagne E."/>
            <person name="Lespinet O."/>
            <person name="Malagnac F."/>
            <person name="Da Silva C."/>
            <person name="Jaillon O."/>
            <person name="Porcel B.M."/>
            <person name="Couloux A."/>
            <person name="Aury J.-M."/>
            <person name="Segurens B."/>
            <person name="Poulain J."/>
            <person name="Anthouard V."/>
            <person name="Grossetete S."/>
            <person name="Khalili H."/>
            <person name="Coppin E."/>
            <person name="Dequard-Chablat M."/>
            <person name="Picard M."/>
            <person name="Contamine V."/>
            <person name="Arnaise S."/>
            <person name="Bourdais A."/>
            <person name="Berteaux-Lecellier V."/>
            <person name="Gautheret D."/>
            <person name="de Vries R.P."/>
            <person name="Battaglia E."/>
            <person name="Coutinho P.M."/>
            <person name="Danchin E.G.J."/>
            <person name="Henrissat B."/>
            <person name="El Khoury R."/>
            <person name="Sainsard-Chanet A."/>
            <person name="Boivin A."/>
            <person name="Pinan-Lucarre B."/>
            <person name="Sellem C.H."/>
            <person name="Debuchy R."/>
            <person name="Wincker P."/>
            <person name="Weissenbach J."/>
            <person name="Silar P."/>
        </authorList>
    </citation>
    <scope>NUCLEOTIDE SEQUENCE [LARGE SCALE GENOMIC DNA]</scope>
    <source>
        <strain evidence="5">S / ATCC MYA-4624 / DSM 980 / FGSC 10383</strain>
        <strain evidence="3">S mat+</strain>
    </source>
</reference>
<dbReference type="STRING" id="515849.B2B7K8"/>
<feature type="compositionally biased region" description="Polar residues" evidence="1">
    <location>
        <begin position="133"/>
        <end position="147"/>
    </location>
</feature>
<feature type="domain" description="AMP-dependent synthetase/ligase" evidence="2">
    <location>
        <begin position="291"/>
        <end position="387"/>
    </location>
</feature>
<sequence>MRTAAPSLRLDFPCVRSLFWAKSDGRVKTLNPGPQFSRSMQTGCRGPGSCETWHLQLSVSGRHNRAPPAIAHFQATAPPPCPVRPKTSSSHQGPGSPPVPARLHLPDTNEQGPLHHQRGGPQLLSSLHHKPTQHSTAQHNQSPSPNMGTFDNLLLQLDEGVTGLFKQWNIWTSLIVTLFAGLITYQVSTRQDPDIHPFLLARQSQASPVRQPKESSVYRPQAAPHGLSLHTGLNVKDPGANKWARGRDGDLRDIWRQTLAGVQEGDDKGAKGRILTVEGTENVKEHHLDALTRQINLIGQHLVDQGGNHVAVYLPNSVELIVTLFACAFYNLNAIILPFNQPDAAVIDMLRRSAADTVITAPGSFPFDVVVKNYPSLRQLVWVVDEGSKHMDWNEVPQGTGSKVNVATWQDIISDSPVEAGKTLPPLEDQSEPKDITLFWQQGPGQEEEMVKFTTGNIVSAIAAQLTAIPTARRLSPSDLFLPADSLANSHTLVLTLTALFSNSSVAFNSSASEAPSLSAILSSPAVSPTVIAVTPSALSQTHKEVSSALKSSTIGKDLHWLLSRSLAESGAFPESGFLTNYYNQAFRPKFSGGKKLRLVYTAERINGGGKVRLSGEELNDLRLYTGARVVYALTAARVAGAVCQTNVYDYRGGEHFGPPVASVEVVLRDKGGVRNSDEESQGEIVVRGPAVAGKEAGLGVVARVREDHTVALI</sequence>
<proteinExistence type="predicted"/>
<accession>B2B7K8</accession>
<dbReference type="InterPro" id="IPR042099">
    <property type="entry name" value="ANL_N_sf"/>
</dbReference>
<dbReference type="Gene3D" id="3.40.50.12780">
    <property type="entry name" value="N-terminal domain of ligase-like"/>
    <property type="match status" value="1"/>
</dbReference>
<dbReference type="GO" id="GO:0005783">
    <property type="term" value="C:endoplasmic reticulum"/>
    <property type="evidence" value="ECO:0007669"/>
    <property type="project" value="TreeGrafter"/>
</dbReference>
<feature type="region of interest" description="Disordered" evidence="1">
    <location>
        <begin position="72"/>
        <end position="147"/>
    </location>
</feature>
<dbReference type="KEGG" id="pan:PODANSg9003"/>
<dbReference type="SUPFAM" id="SSF56801">
    <property type="entry name" value="Acetyl-CoA synthetase-like"/>
    <property type="match status" value="1"/>
</dbReference>
<dbReference type="GO" id="GO:0004467">
    <property type="term" value="F:long-chain fatty acid-CoA ligase activity"/>
    <property type="evidence" value="ECO:0007669"/>
    <property type="project" value="TreeGrafter"/>
</dbReference>
<dbReference type="InterPro" id="IPR000873">
    <property type="entry name" value="AMP-dep_synth/lig_dom"/>
</dbReference>
<evidence type="ECO:0000313" key="5">
    <source>
        <dbReference type="Proteomes" id="UP000001197"/>
    </source>
</evidence>
<evidence type="ECO:0000313" key="3">
    <source>
        <dbReference type="EMBL" id="CAP73786.1"/>
    </source>
</evidence>
<name>B2B7K8_PODAN</name>
<gene>
    <name evidence="3" type="ORF">PODANS_2_11450</name>
</gene>
<dbReference type="EMBL" id="CU640366">
    <property type="protein sequence ID" value="CAP73786.1"/>
    <property type="molecule type" value="Genomic_DNA"/>
</dbReference>
<dbReference type="RefSeq" id="XP_001911958.1">
    <property type="nucleotide sequence ID" value="XM_001911923.1"/>
</dbReference>
<dbReference type="PANTHER" id="PTHR43272:SF11">
    <property type="entry name" value="AMP-DEPENDENT SYNTHETASE_LIGASE DOMAIN-CONTAINING PROTEIN"/>
    <property type="match status" value="1"/>
</dbReference>
<dbReference type="OrthoDB" id="4138492at2759"/>
<dbReference type="PANTHER" id="PTHR43272">
    <property type="entry name" value="LONG-CHAIN-FATTY-ACID--COA LIGASE"/>
    <property type="match status" value="1"/>
</dbReference>
<dbReference type="AlphaFoldDB" id="B2B7K8"/>
<reference evidence="4" key="4">
    <citation type="submission" date="2014-09" db="EMBL/GenBank/DDBJ databases">
        <title>Maintaining two mating types: Structure of the mating type locus and its role in heterokaryosis in Podospora anserina.</title>
        <authorList>
            <person name="Grognet P."/>
            <person name="Bidard F."/>
            <person name="Kuchly C."/>
            <person name="Chan Ho Tong L."/>
            <person name="Coppin E."/>
            <person name="Ait Benkhali J."/>
            <person name="Couloux A."/>
            <person name="Wincker P."/>
            <person name="Debuchy R."/>
            <person name="Silar P."/>
        </authorList>
    </citation>
    <scope>NUCLEOTIDE SEQUENCE</scope>
</reference>
<dbReference type="EMBL" id="FO904937">
    <property type="protein sequence ID" value="CDP26187.1"/>
    <property type="molecule type" value="Genomic_DNA"/>
</dbReference>
<reference evidence="3" key="2">
    <citation type="submission" date="2008-07" db="EMBL/GenBank/DDBJ databases">
        <authorList>
            <person name="Genoscope - CEA"/>
        </authorList>
    </citation>
    <scope>NUCLEOTIDE SEQUENCE</scope>
    <source>
        <strain evidence="3">S mat+</strain>
    </source>
</reference>
<dbReference type="GeneID" id="6196426"/>
<evidence type="ECO:0000256" key="1">
    <source>
        <dbReference type="SAM" id="MobiDB-lite"/>
    </source>
</evidence>
<dbReference type="GO" id="GO:0016020">
    <property type="term" value="C:membrane"/>
    <property type="evidence" value="ECO:0007669"/>
    <property type="project" value="TreeGrafter"/>
</dbReference>
<keyword evidence="5" id="KW-1185">Reference proteome</keyword>
<dbReference type="Proteomes" id="UP000001197">
    <property type="component" value="Chromosome 2"/>
</dbReference>
<organism evidence="3">
    <name type="scientific">Podospora anserina (strain S / ATCC MYA-4624 / DSM 980 / FGSC 10383)</name>
    <name type="common">Pleurage anserina</name>
    <dbReference type="NCBI Taxonomy" id="515849"/>
    <lineage>
        <taxon>Eukaryota</taxon>
        <taxon>Fungi</taxon>
        <taxon>Dikarya</taxon>
        <taxon>Ascomycota</taxon>
        <taxon>Pezizomycotina</taxon>
        <taxon>Sordariomycetes</taxon>
        <taxon>Sordariomycetidae</taxon>
        <taxon>Sordariales</taxon>
        <taxon>Podosporaceae</taxon>
        <taxon>Podospora</taxon>
        <taxon>Podospora anserina</taxon>
    </lineage>
</organism>
<dbReference type="eggNOG" id="KOG1180">
    <property type="taxonomic scope" value="Eukaryota"/>
</dbReference>
<dbReference type="FunCoup" id="B2B7K8">
    <property type="interactions" value="27"/>
</dbReference>
<reference evidence="5" key="3">
    <citation type="journal article" date="2014" name="Genetics">
        <title>Maintaining two mating types: Structure of the mating type locus and its role in heterokaryosis in Podospora anserina.</title>
        <authorList>
            <person name="Grognet P."/>
            <person name="Bidard F."/>
            <person name="Kuchly C."/>
            <person name="Tong L.C.H."/>
            <person name="Coppin E."/>
            <person name="Benkhali J.A."/>
            <person name="Couloux A."/>
            <person name="Wincker P."/>
            <person name="Debuchy R."/>
            <person name="Silar P."/>
        </authorList>
    </citation>
    <scope>GENOME REANNOTATION</scope>
    <source>
        <strain evidence="5">S / ATCC MYA-4624 / DSM 980 / FGSC 10383</strain>
    </source>
</reference>
<protein>
    <submittedName>
        <fullName evidence="3">Podospora anserina S mat+ genomic DNA chromosome 2, supercontig 2</fullName>
    </submittedName>
</protein>
<evidence type="ECO:0000259" key="2">
    <source>
        <dbReference type="Pfam" id="PF00501"/>
    </source>
</evidence>
<evidence type="ECO:0000313" key="4">
    <source>
        <dbReference type="EMBL" id="CDP26187.1"/>
    </source>
</evidence>
<dbReference type="VEuPathDB" id="FungiDB:PODANS_2_11450"/>